<proteinExistence type="predicted"/>
<keyword evidence="2" id="KW-1185">Reference proteome</keyword>
<dbReference type="EMBL" id="CAAALY010271759">
    <property type="protein sequence ID" value="VEL41933.1"/>
    <property type="molecule type" value="Genomic_DNA"/>
</dbReference>
<dbReference type="Proteomes" id="UP000784294">
    <property type="component" value="Unassembled WGS sequence"/>
</dbReference>
<protein>
    <submittedName>
        <fullName evidence="1">Uncharacterized protein</fullName>
    </submittedName>
</protein>
<dbReference type="AlphaFoldDB" id="A0A448XPW7"/>
<dbReference type="OrthoDB" id="1879at2759"/>
<evidence type="ECO:0000313" key="2">
    <source>
        <dbReference type="Proteomes" id="UP000784294"/>
    </source>
</evidence>
<name>A0A448XPW7_9PLAT</name>
<comment type="caution">
    <text evidence="1">The sequence shown here is derived from an EMBL/GenBank/DDBJ whole genome shotgun (WGS) entry which is preliminary data.</text>
</comment>
<accession>A0A448XPW7</accession>
<reference evidence="1" key="1">
    <citation type="submission" date="2018-11" db="EMBL/GenBank/DDBJ databases">
        <authorList>
            <consortium name="Pathogen Informatics"/>
        </authorList>
    </citation>
    <scope>NUCLEOTIDE SEQUENCE</scope>
</reference>
<evidence type="ECO:0000313" key="1">
    <source>
        <dbReference type="EMBL" id="VEL41933.1"/>
    </source>
</evidence>
<sequence length="87" mass="10597">MNIRSVVPEWLLDLLMGYLDPAAAHYSRRPEHYLHRQTWLDTFLSPEHTIAAFPQYHVRFVDRRRWHIKDKLVAKGKYYIHVSEFDF</sequence>
<gene>
    <name evidence="1" type="ORF">PXEA_LOCUS35373</name>
</gene>
<organism evidence="1 2">
    <name type="scientific">Protopolystoma xenopodis</name>
    <dbReference type="NCBI Taxonomy" id="117903"/>
    <lineage>
        <taxon>Eukaryota</taxon>
        <taxon>Metazoa</taxon>
        <taxon>Spiralia</taxon>
        <taxon>Lophotrochozoa</taxon>
        <taxon>Platyhelminthes</taxon>
        <taxon>Monogenea</taxon>
        <taxon>Polyopisthocotylea</taxon>
        <taxon>Polystomatidea</taxon>
        <taxon>Polystomatidae</taxon>
        <taxon>Protopolystoma</taxon>
    </lineage>
</organism>